<dbReference type="InParanoid" id="A0A2K1K310"/>
<dbReference type="EnsemblPlants" id="Pp3c9_12980V3.4">
    <property type="protein sequence ID" value="PAC:32912846.CDS.1"/>
    <property type="gene ID" value="Pp3c9_12980"/>
</dbReference>
<reference evidence="1 3" key="2">
    <citation type="journal article" date="2018" name="Plant J.">
        <title>The Physcomitrella patens chromosome-scale assembly reveals moss genome structure and evolution.</title>
        <authorList>
            <person name="Lang D."/>
            <person name="Ullrich K.K."/>
            <person name="Murat F."/>
            <person name="Fuchs J."/>
            <person name="Jenkins J."/>
            <person name="Haas F.B."/>
            <person name="Piednoel M."/>
            <person name="Gundlach H."/>
            <person name="Van Bel M."/>
            <person name="Meyberg R."/>
            <person name="Vives C."/>
            <person name="Morata J."/>
            <person name="Symeonidi A."/>
            <person name="Hiss M."/>
            <person name="Muchero W."/>
            <person name="Kamisugi Y."/>
            <person name="Saleh O."/>
            <person name="Blanc G."/>
            <person name="Decker E.L."/>
            <person name="van Gessel N."/>
            <person name="Grimwood J."/>
            <person name="Hayes R.D."/>
            <person name="Graham S.W."/>
            <person name="Gunter L.E."/>
            <person name="McDaniel S.F."/>
            <person name="Hoernstein S.N.W."/>
            <person name="Larsson A."/>
            <person name="Li F.W."/>
            <person name="Perroud P.F."/>
            <person name="Phillips J."/>
            <person name="Ranjan P."/>
            <person name="Rokshar D.S."/>
            <person name="Rothfels C.J."/>
            <person name="Schneider L."/>
            <person name="Shu S."/>
            <person name="Stevenson D.W."/>
            <person name="Thummler F."/>
            <person name="Tillich M."/>
            <person name="Villarreal Aguilar J.C."/>
            <person name="Widiez T."/>
            <person name="Wong G.K."/>
            <person name="Wymore A."/>
            <person name="Zhang Y."/>
            <person name="Zimmer A.D."/>
            <person name="Quatrano R.S."/>
            <person name="Mayer K.F.X."/>
            <person name="Goodstein D."/>
            <person name="Casacuberta J.M."/>
            <person name="Vandepoele K."/>
            <person name="Reski R."/>
            <person name="Cuming A.C."/>
            <person name="Tuskan G.A."/>
            <person name="Maumus F."/>
            <person name="Salse J."/>
            <person name="Schmutz J."/>
            <person name="Rensing S.A."/>
        </authorList>
    </citation>
    <scope>NUCLEOTIDE SEQUENCE [LARGE SCALE GENOMIC DNA]</scope>
    <source>
        <strain evidence="2 3">cv. Gransden 2004</strain>
    </source>
</reference>
<evidence type="ECO:0000313" key="3">
    <source>
        <dbReference type="Proteomes" id="UP000006727"/>
    </source>
</evidence>
<keyword evidence="3" id="KW-1185">Reference proteome</keyword>
<dbReference type="EnsemblPlants" id="Pp3c9_12980V3.1">
    <property type="protein sequence ID" value="PAC:32912843.CDS.1"/>
    <property type="gene ID" value="Pp3c9_12980"/>
</dbReference>
<dbReference type="Proteomes" id="UP000006727">
    <property type="component" value="Chromosome 9"/>
</dbReference>
<reference evidence="1 3" key="1">
    <citation type="journal article" date="2008" name="Science">
        <title>The Physcomitrella genome reveals evolutionary insights into the conquest of land by plants.</title>
        <authorList>
            <person name="Rensing S."/>
            <person name="Lang D."/>
            <person name="Zimmer A."/>
            <person name="Terry A."/>
            <person name="Salamov A."/>
            <person name="Shapiro H."/>
            <person name="Nishiyama T."/>
            <person name="Perroud P.-F."/>
            <person name="Lindquist E."/>
            <person name="Kamisugi Y."/>
            <person name="Tanahashi T."/>
            <person name="Sakakibara K."/>
            <person name="Fujita T."/>
            <person name="Oishi K."/>
            <person name="Shin-I T."/>
            <person name="Kuroki Y."/>
            <person name="Toyoda A."/>
            <person name="Suzuki Y."/>
            <person name="Hashimoto A."/>
            <person name="Yamaguchi K."/>
            <person name="Sugano A."/>
            <person name="Kohara Y."/>
            <person name="Fujiyama A."/>
            <person name="Anterola A."/>
            <person name="Aoki S."/>
            <person name="Ashton N."/>
            <person name="Barbazuk W.B."/>
            <person name="Barker E."/>
            <person name="Bennetzen J."/>
            <person name="Bezanilla M."/>
            <person name="Blankenship R."/>
            <person name="Cho S.H."/>
            <person name="Dutcher S."/>
            <person name="Estelle M."/>
            <person name="Fawcett J.A."/>
            <person name="Gundlach H."/>
            <person name="Hanada K."/>
            <person name="Heyl A."/>
            <person name="Hicks K.A."/>
            <person name="Hugh J."/>
            <person name="Lohr M."/>
            <person name="Mayer K."/>
            <person name="Melkozernov A."/>
            <person name="Murata T."/>
            <person name="Nelson D."/>
            <person name="Pils B."/>
            <person name="Prigge M."/>
            <person name="Reiss B."/>
            <person name="Renner T."/>
            <person name="Rombauts S."/>
            <person name="Rushton P."/>
            <person name="Sanderfoot A."/>
            <person name="Schween G."/>
            <person name="Shiu S.-H."/>
            <person name="Stueber K."/>
            <person name="Theodoulou F.L."/>
            <person name="Tu H."/>
            <person name="Van de Peer Y."/>
            <person name="Verrier P.J."/>
            <person name="Waters E."/>
            <person name="Wood A."/>
            <person name="Yang L."/>
            <person name="Cove D."/>
            <person name="Cuming A."/>
            <person name="Hasebe M."/>
            <person name="Lucas S."/>
            <person name="Mishler D.B."/>
            <person name="Reski R."/>
            <person name="Grigoriev I."/>
            <person name="Quatrano R.S."/>
            <person name="Boore J.L."/>
        </authorList>
    </citation>
    <scope>NUCLEOTIDE SEQUENCE [LARGE SCALE GENOMIC DNA]</scope>
    <source>
        <strain evidence="2 3">cv. Gransden 2004</strain>
    </source>
</reference>
<dbReference type="Gramene" id="Pp3c9_12980V3.2">
    <property type="protein sequence ID" value="PAC:32912844.CDS.1"/>
    <property type="gene ID" value="Pp3c9_12980"/>
</dbReference>
<reference evidence="2" key="3">
    <citation type="submission" date="2020-12" db="UniProtKB">
        <authorList>
            <consortium name="EnsemblPlants"/>
        </authorList>
    </citation>
    <scope>IDENTIFICATION</scope>
</reference>
<organism evidence="1">
    <name type="scientific">Physcomitrium patens</name>
    <name type="common">Spreading-leaved earth moss</name>
    <name type="synonym">Physcomitrella patens</name>
    <dbReference type="NCBI Taxonomy" id="3218"/>
    <lineage>
        <taxon>Eukaryota</taxon>
        <taxon>Viridiplantae</taxon>
        <taxon>Streptophyta</taxon>
        <taxon>Embryophyta</taxon>
        <taxon>Bryophyta</taxon>
        <taxon>Bryophytina</taxon>
        <taxon>Bryopsida</taxon>
        <taxon>Funariidae</taxon>
        <taxon>Funariales</taxon>
        <taxon>Funariaceae</taxon>
        <taxon>Physcomitrium</taxon>
    </lineage>
</organism>
<dbReference type="AlphaFoldDB" id="A0A2K1K310"/>
<accession>A0A2K1K310</accession>
<gene>
    <name evidence="1" type="ORF">PHYPA_012633</name>
</gene>
<dbReference type="EnsemblPlants" id="Pp3c9_12980V3.3">
    <property type="protein sequence ID" value="PAC:32912845.CDS.1"/>
    <property type="gene ID" value="Pp3c9_12980"/>
</dbReference>
<dbReference type="Gramene" id="Pp3c9_12980V3.4">
    <property type="protein sequence ID" value="PAC:32912846.CDS.1"/>
    <property type="gene ID" value="Pp3c9_12980"/>
</dbReference>
<protein>
    <submittedName>
        <fullName evidence="1 2">Uncharacterized protein</fullName>
    </submittedName>
</protein>
<dbReference type="EMBL" id="ABEU02000009">
    <property type="protein sequence ID" value="PNR48158.1"/>
    <property type="molecule type" value="Genomic_DNA"/>
</dbReference>
<dbReference type="Gramene" id="Pp3c9_12980V3.1">
    <property type="protein sequence ID" value="PAC:32912843.CDS.1"/>
    <property type="gene ID" value="Pp3c9_12980"/>
</dbReference>
<dbReference type="Gramene" id="Pp3c9_12980V3.3">
    <property type="protein sequence ID" value="PAC:32912845.CDS.1"/>
    <property type="gene ID" value="Pp3c9_12980"/>
</dbReference>
<name>A0A2K1K310_PHYPA</name>
<sequence length="134" mass="15027">MVLLSKTNWGCVLRLIAAESCRPFCCDMSHCQQAKGATEFWGKELYALEERSILPSSFVCGLLLFPPREKLGAREVNYRHLPERVPFNMLVSIDFSHQLGCGGPLELLVSLGTPDLWILDLEIFSALQPFGVEL</sequence>
<evidence type="ECO:0000313" key="2">
    <source>
        <dbReference type="EnsemblPlants" id="PAC:32912843.CDS.1"/>
    </source>
</evidence>
<proteinExistence type="predicted"/>
<dbReference type="EnsemblPlants" id="Pp3c9_12980V3.2">
    <property type="protein sequence ID" value="PAC:32912844.CDS.1"/>
    <property type="gene ID" value="Pp3c9_12980"/>
</dbReference>
<evidence type="ECO:0000313" key="1">
    <source>
        <dbReference type="EMBL" id="PNR48158.1"/>
    </source>
</evidence>